<keyword evidence="1" id="KW-1133">Transmembrane helix</keyword>
<evidence type="ECO:0000313" key="4">
    <source>
        <dbReference type="Proteomes" id="UP000005845"/>
    </source>
</evidence>
<organism evidence="3 4">
    <name type="scientific">Gordonia sputi NBRC 100414</name>
    <dbReference type="NCBI Taxonomy" id="1089453"/>
    <lineage>
        <taxon>Bacteria</taxon>
        <taxon>Bacillati</taxon>
        <taxon>Actinomycetota</taxon>
        <taxon>Actinomycetes</taxon>
        <taxon>Mycobacteriales</taxon>
        <taxon>Gordoniaceae</taxon>
        <taxon>Gordonia</taxon>
    </lineage>
</organism>
<name>H5TUM6_9ACTN</name>
<dbReference type="PANTHER" id="PTHR23028">
    <property type="entry name" value="ACETYLTRANSFERASE"/>
    <property type="match status" value="1"/>
</dbReference>
<feature type="transmembrane region" description="Helical" evidence="1">
    <location>
        <begin position="272"/>
        <end position="293"/>
    </location>
</feature>
<dbReference type="InterPro" id="IPR050879">
    <property type="entry name" value="Acyltransferase_3"/>
</dbReference>
<dbReference type="SUPFAM" id="SSF52266">
    <property type="entry name" value="SGNH hydrolase"/>
    <property type="match status" value="1"/>
</dbReference>
<feature type="transmembrane region" description="Helical" evidence="1">
    <location>
        <begin position="35"/>
        <end position="56"/>
    </location>
</feature>
<keyword evidence="4" id="KW-1185">Reference proteome</keyword>
<feature type="transmembrane region" description="Helical" evidence="1">
    <location>
        <begin position="389"/>
        <end position="410"/>
    </location>
</feature>
<dbReference type="CDD" id="cd01840">
    <property type="entry name" value="SGNH_hydrolase_yrhL_like"/>
    <property type="match status" value="1"/>
</dbReference>
<feature type="transmembrane region" description="Helical" evidence="1">
    <location>
        <begin position="345"/>
        <end position="368"/>
    </location>
</feature>
<gene>
    <name evidence="3" type="ORF">GOSPT_003_00230</name>
</gene>
<evidence type="ECO:0000313" key="3">
    <source>
        <dbReference type="EMBL" id="GAB37184.1"/>
    </source>
</evidence>
<proteinExistence type="predicted"/>
<dbReference type="Proteomes" id="UP000005845">
    <property type="component" value="Unassembled WGS sequence"/>
</dbReference>
<sequence>MGAGRIRRVPALDGLRGIAVLVVVLYHFFGAAVPGGYLGVDIFFVLSGFLITSLLVREYGASERISLSRFWTRRARRILPAALAVLVVSVAVAGVLGGDIAVQLVPQFVGSAFFVNNWVQISQSHSYFADTTPQIFMHYWSLAIEEQFYVVWPLLFVAIMAAARALPMRRRLWVAAGVATVLAVGSVVAMWLLHDPHADPSRVYFGTDTHAFGLLVGVILALLVTAPSPAAPDSWPRLVPERVVDLLGATLAPVGFLALVVLFLVLPDTSSFTYQGGLLLACILAAGIVLDAIRGRGRVHRLMCRQPLRYLGTRSFSIYLWHWPVVVVLRQLFHADRAHSGTLPVWVIGLIAAVLTLALSEASFRWIETPFHRLGLRGVLNLLGSRQRTAAPALALAAALAVALFAGSALGTSPAKSQLEEQLDQLAQMQKANAAALRHAPPPPPAAPVPTLPLGGEITGIGDSVMLASSMALTNRFPGMYIDAEVSRHYTGGEPIIENLAAARQLRKFVVLGFGTNGQAFDGQLDRILGQIGPGHQIVLLVPYGPVDGIPQAARQVLQYAPRHPNVYLAPWCQAAASHQQLLGADGVHPFGPGTFLYADAVTQGLRQAVTGKRDLSISCPI</sequence>
<dbReference type="EMBL" id="BAFC01000003">
    <property type="protein sequence ID" value="GAB37184.1"/>
    <property type="molecule type" value="Genomic_DNA"/>
</dbReference>
<dbReference type="GO" id="GO:0016020">
    <property type="term" value="C:membrane"/>
    <property type="evidence" value="ECO:0007669"/>
    <property type="project" value="TreeGrafter"/>
</dbReference>
<dbReference type="AlphaFoldDB" id="H5TUM6"/>
<dbReference type="eggNOG" id="COG1835">
    <property type="taxonomic scope" value="Bacteria"/>
</dbReference>
<dbReference type="GO" id="GO:0009103">
    <property type="term" value="P:lipopolysaccharide biosynthetic process"/>
    <property type="evidence" value="ECO:0007669"/>
    <property type="project" value="TreeGrafter"/>
</dbReference>
<keyword evidence="1" id="KW-0472">Membrane</keyword>
<dbReference type="PANTHER" id="PTHR23028:SF53">
    <property type="entry name" value="ACYL_TRANSF_3 DOMAIN-CONTAINING PROTEIN"/>
    <property type="match status" value="1"/>
</dbReference>
<feature type="transmembrane region" description="Helical" evidence="1">
    <location>
        <begin position="243"/>
        <end position="266"/>
    </location>
</feature>
<feature type="transmembrane region" description="Helical" evidence="1">
    <location>
        <begin position="212"/>
        <end position="231"/>
    </location>
</feature>
<feature type="transmembrane region" description="Helical" evidence="1">
    <location>
        <begin position="314"/>
        <end position="333"/>
    </location>
</feature>
<feature type="transmembrane region" description="Helical" evidence="1">
    <location>
        <begin position="77"/>
        <end position="96"/>
    </location>
</feature>
<feature type="transmembrane region" description="Helical" evidence="1">
    <location>
        <begin position="173"/>
        <end position="192"/>
    </location>
</feature>
<evidence type="ECO:0000256" key="1">
    <source>
        <dbReference type="SAM" id="Phobius"/>
    </source>
</evidence>
<comment type="caution">
    <text evidence="3">The sequence shown here is derived from an EMBL/GenBank/DDBJ whole genome shotgun (WGS) entry which is preliminary data.</text>
</comment>
<dbReference type="InterPro" id="IPR002656">
    <property type="entry name" value="Acyl_transf_3_dom"/>
</dbReference>
<feature type="transmembrane region" description="Helical" evidence="1">
    <location>
        <begin position="12"/>
        <end position="29"/>
    </location>
</feature>
<accession>H5TUM6</accession>
<keyword evidence="1" id="KW-0812">Transmembrane</keyword>
<feature type="transmembrane region" description="Helical" evidence="1">
    <location>
        <begin position="147"/>
        <end position="166"/>
    </location>
</feature>
<dbReference type="Pfam" id="PF01757">
    <property type="entry name" value="Acyl_transf_3"/>
    <property type="match status" value="1"/>
</dbReference>
<protein>
    <submittedName>
        <fullName evidence="3">Putative acetyltransferase</fullName>
    </submittedName>
</protein>
<feature type="domain" description="Acyltransferase 3" evidence="2">
    <location>
        <begin position="10"/>
        <end position="355"/>
    </location>
</feature>
<reference evidence="3 4" key="1">
    <citation type="submission" date="2012-02" db="EMBL/GenBank/DDBJ databases">
        <title>Whole genome shotgun sequence of Gordonia sputi NBRC 100414.</title>
        <authorList>
            <person name="Yoshida I."/>
            <person name="Hosoyama A."/>
            <person name="Tsuchikane K."/>
            <person name="Katsumata H."/>
            <person name="Yamazaki S."/>
            <person name="Fujita N."/>
        </authorList>
    </citation>
    <scope>NUCLEOTIDE SEQUENCE [LARGE SCALE GENOMIC DNA]</scope>
    <source>
        <strain evidence="3 4">NBRC 100414</strain>
    </source>
</reference>
<keyword evidence="3" id="KW-0808">Transferase</keyword>
<evidence type="ECO:0000259" key="2">
    <source>
        <dbReference type="Pfam" id="PF01757"/>
    </source>
</evidence>
<dbReference type="GO" id="GO:0016747">
    <property type="term" value="F:acyltransferase activity, transferring groups other than amino-acyl groups"/>
    <property type="evidence" value="ECO:0007669"/>
    <property type="project" value="InterPro"/>
</dbReference>